<gene>
    <name evidence="1" type="ORF">M0811_12957</name>
</gene>
<evidence type="ECO:0000313" key="2">
    <source>
        <dbReference type="Proteomes" id="UP001149090"/>
    </source>
</evidence>
<protein>
    <submittedName>
        <fullName evidence="1">Uncharacterized protein</fullName>
    </submittedName>
</protein>
<sequence length="119" mass="14408">MKHLLFLQNQFKNNFNTILKELPDKFKKEMIVFQISSVEKCLKDLNIPEFFQVLKEFIKKIRNNINSNYPIKSLILFSIEDKNSKIYQNIENNFDNQKTILMANTFHLYEFLLQKTKRK</sequence>
<proteinExistence type="predicted"/>
<organism evidence="1 2">
    <name type="scientific">Anaeramoeba ignava</name>
    <name type="common">Anaerobic marine amoeba</name>
    <dbReference type="NCBI Taxonomy" id="1746090"/>
    <lineage>
        <taxon>Eukaryota</taxon>
        <taxon>Metamonada</taxon>
        <taxon>Anaeramoebidae</taxon>
        <taxon>Anaeramoeba</taxon>
    </lineage>
</organism>
<accession>A0A9Q0R4X4</accession>
<evidence type="ECO:0000313" key="1">
    <source>
        <dbReference type="EMBL" id="KAJ5067404.1"/>
    </source>
</evidence>
<comment type="caution">
    <text evidence="1">The sequence shown here is derived from an EMBL/GenBank/DDBJ whole genome shotgun (WGS) entry which is preliminary data.</text>
</comment>
<reference evidence="1" key="1">
    <citation type="submission" date="2022-10" db="EMBL/GenBank/DDBJ databases">
        <title>Novel sulphate-reducing endosymbionts in the free-living metamonad Anaeramoeba.</title>
        <authorList>
            <person name="Jerlstrom-Hultqvist J."/>
            <person name="Cepicka I."/>
            <person name="Gallot-Lavallee L."/>
            <person name="Salas-Leiva D."/>
            <person name="Curtis B.A."/>
            <person name="Zahonova K."/>
            <person name="Pipaliya S."/>
            <person name="Dacks J."/>
            <person name="Roger A.J."/>
        </authorList>
    </citation>
    <scope>NUCLEOTIDE SEQUENCE</scope>
    <source>
        <strain evidence="1">BMAN</strain>
    </source>
</reference>
<name>A0A9Q0R4X4_ANAIG</name>
<keyword evidence="2" id="KW-1185">Reference proteome</keyword>
<dbReference type="EMBL" id="JAPDFW010000128">
    <property type="protein sequence ID" value="KAJ5067404.1"/>
    <property type="molecule type" value="Genomic_DNA"/>
</dbReference>
<dbReference type="AlphaFoldDB" id="A0A9Q0R4X4"/>
<dbReference type="Proteomes" id="UP001149090">
    <property type="component" value="Unassembled WGS sequence"/>
</dbReference>